<evidence type="ECO:0000256" key="3">
    <source>
        <dbReference type="PROSITE-ProRule" id="PRU00235"/>
    </source>
</evidence>
<reference evidence="6 7" key="1">
    <citation type="journal article" date="2023" name="Sci. Data">
        <title>Genome assembly of the Korean intertidal mud-creeper Batillaria attramentaria.</title>
        <authorList>
            <person name="Patra A.K."/>
            <person name="Ho P.T."/>
            <person name="Jun S."/>
            <person name="Lee S.J."/>
            <person name="Kim Y."/>
            <person name="Won Y.J."/>
        </authorList>
    </citation>
    <scope>NUCLEOTIDE SEQUENCE [LARGE SCALE GENOMIC DNA]</scope>
    <source>
        <strain evidence="6">Wonlab-2016</strain>
    </source>
</reference>
<evidence type="ECO:0000256" key="4">
    <source>
        <dbReference type="SAM" id="MobiDB-lite"/>
    </source>
</evidence>
<dbReference type="Pfam" id="PF00651">
    <property type="entry name" value="BTB"/>
    <property type="match status" value="2"/>
</dbReference>
<dbReference type="PROSITE" id="PS50012">
    <property type="entry name" value="RCC1_3"/>
    <property type="match status" value="3"/>
</dbReference>
<dbReference type="SUPFAM" id="SSF54695">
    <property type="entry name" value="POZ domain"/>
    <property type="match status" value="2"/>
</dbReference>
<organism evidence="6 7">
    <name type="scientific">Batillaria attramentaria</name>
    <dbReference type="NCBI Taxonomy" id="370345"/>
    <lineage>
        <taxon>Eukaryota</taxon>
        <taxon>Metazoa</taxon>
        <taxon>Spiralia</taxon>
        <taxon>Lophotrochozoa</taxon>
        <taxon>Mollusca</taxon>
        <taxon>Gastropoda</taxon>
        <taxon>Caenogastropoda</taxon>
        <taxon>Sorbeoconcha</taxon>
        <taxon>Cerithioidea</taxon>
        <taxon>Batillariidae</taxon>
        <taxon>Batillaria</taxon>
    </lineage>
</organism>
<feature type="compositionally biased region" description="Basic and acidic residues" evidence="4">
    <location>
        <begin position="954"/>
        <end position="963"/>
    </location>
</feature>
<dbReference type="SMART" id="SM00248">
    <property type="entry name" value="ANK"/>
    <property type="match status" value="2"/>
</dbReference>
<dbReference type="SMART" id="SM00225">
    <property type="entry name" value="BTB"/>
    <property type="match status" value="2"/>
</dbReference>
<feature type="compositionally biased region" description="Basic and acidic residues" evidence="4">
    <location>
        <begin position="692"/>
        <end position="703"/>
    </location>
</feature>
<feature type="domain" description="BTB" evidence="5">
    <location>
        <begin position="760"/>
        <end position="828"/>
    </location>
</feature>
<dbReference type="Proteomes" id="UP001519460">
    <property type="component" value="Unassembled WGS sequence"/>
</dbReference>
<keyword evidence="2" id="KW-0040">ANK repeat</keyword>
<feature type="repeat" description="RCC1" evidence="3">
    <location>
        <begin position="143"/>
        <end position="196"/>
    </location>
</feature>
<feature type="compositionally biased region" description="Polar residues" evidence="4">
    <location>
        <begin position="1193"/>
        <end position="1211"/>
    </location>
</feature>
<protein>
    <recommendedName>
        <fullName evidence="5">BTB domain-containing protein</fullName>
    </recommendedName>
</protein>
<name>A0ABD0K888_9CAEN</name>
<feature type="repeat" description="RCC1" evidence="3">
    <location>
        <begin position="249"/>
        <end position="307"/>
    </location>
</feature>
<dbReference type="PROSITE" id="PS50097">
    <property type="entry name" value="BTB"/>
    <property type="match status" value="2"/>
</dbReference>
<feature type="compositionally biased region" description="Pro residues" evidence="4">
    <location>
        <begin position="1262"/>
        <end position="1277"/>
    </location>
</feature>
<sequence>MPVLFEPECGPKCRSKQHCLEVNGVVTKGTLLDLQAYSRLCHTWAQHTDTAGRSALHVAASCGKTVTAEWLLAEKHQDASLKDKESGWTALHRALFYGQLATARLLIQYHSELYCRDHEGLGPLDLVMKDRPKNVTFSTQEPNEVYSWGDNSNFTLGHANEQRRTMPEAVDTFRRVNISVTQIVMCKYHTVFLTQTGQVYTCGHGQGGRLGHGDELTFVTPRLVEALQNEVCTGVAAARDHTLFLTEKHSVYGCGLNNCSQMGMLSSGDKNMDKTLIPLRLNLKILKGKPVLGVCAGRFHTVVYTGDGIYTCGLNAGQIGHPKGERCQNQLRLVSYLHNKDAIITSVASSDAAIACLTTRGDIFLLHEYTCRKIASRWLDITKLCVSGGNLDHNTDLDVLREKGGCEVKVVLLNSSHRVFMWRSNSPSLKRCHWAIRRQVLVSDVALNLAGLLLVSDQGEAFTSYPVGRKSVSVQKDTAKDTNKESEAEFGKMSLMDLIMKDEVEEMALRRLPCVHRATRVACDQKGHNCAVLQALPNGCLTDVPSVSESTLHSDFQQLMEEADVFDAIHDTVVQVDHHQWPAHLYILASRADYFRKQVPLMATESNICGEKPVIEVTDVQPEVMEQLLKFIYTDTCDLLNVGAKFAFSHTDKPAGGKEAGTNGLDKSAQITFEGKSVSAFEVAQKKKKGKGAKEEKEGKLPRGRDPVKILQEAARKFGVKGLSKRLEAVKCVNGVIQSQGKKLVPPRLRLERTKLPEVYDVCIRAEDSTTIQCHKCVLTARLEYFHSMLGSGWIETSDTKSLTLPIPGDILEILLDFVYMDDSPLVAESQDTELLCNVLVVADQLLVTRLKEMCEVALTSLMTLRNVGELLEIATAYNAGQLCRACQQFISLNLPALLESRNLDCLSEDTMQELTDYYRGSISAMSRRFITPWSDGPDHDFLAALTAEFDSEHVHSVREPPVKKPKSKRRQGRTKSTSEDPPSSGPVKSPAAPRGAERQISVSSDVSIRSEDDTDLDESCHTTTTQAVPAASTELYQPAGVLKGKSSASSAPIPIQGKGKSPVDVQQSGRAVPRWGSASSPPQPIAGVRSGDVVPGIQAEHGPSSGSVLSDSHKTGGKKGSARFSWKEVKKQQNKAALERKTASISSTTTALSPPAVSAPPACPWGSVSTVVQSFRDLMLRDKTEQPPTSPHPSLSTAAMSKSPLSSGQHSHAAAKSGKTPPVTTPASKTPSSGAARVLQPGCSVSWGLPARSVHQAQPTSPTPTSPVPASSPPDNPWQRFAPASPPEGATASVSFSDIVQDQIHQRETLEKATQKPLHLIQMEEQAMSEILKHYRAHDRFEEHITIERASRPIAAPLWRRQRSSTGGHS</sequence>
<dbReference type="Gene3D" id="1.25.40.20">
    <property type="entry name" value="Ankyrin repeat-containing domain"/>
    <property type="match status" value="1"/>
</dbReference>
<dbReference type="InterPro" id="IPR000210">
    <property type="entry name" value="BTB/POZ_dom"/>
</dbReference>
<dbReference type="SUPFAM" id="SSF50985">
    <property type="entry name" value="RCC1/BLIP-II"/>
    <property type="match status" value="1"/>
</dbReference>
<dbReference type="CDD" id="cd18500">
    <property type="entry name" value="BACK_IBtk"/>
    <property type="match status" value="1"/>
</dbReference>
<keyword evidence="7" id="KW-1185">Reference proteome</keyword>
<feature type="region of interest" description="Disordered" evidence="4">
    <location>
        <begin position="684"/>
        <end position="703"/>
    </location>
</feature>
<dbReference type="InterPro" id="IPR009091">
    <property type="entry name" value="RCC1/BLIP-II"/>
</dbReference>
<evidence type="ECO:0000313" key="6">
    <source>
        <dbReference type="EMBL" id="KAK7483280.1"/>
    </source>
</evidence>
<feature type="region of interest" description="Disordered" evidence="4">
    <location>
        <begin position="954"/>
        <end position="1167"/>
    </location>
</feature>
<feature type="domain" description="BTB" evidence="5">
    <location>
        <begin position="570"/>
        <end position="641"/>
    </location>
</feature>
<dbReference type="CDD" id="cd18302">
    <property type="entry name" value="BTB2_POZ_IBtk"/>
    <property type="match status" value="1"/>
</dbReference>
<evidence type="ECO:0000259" key="5">
    <source>
        <dbReference type="PROSITE" id="PS50097"/>
    </source>
</evidence>
<dbReference type="PANTHER" id="PTHR22872">
    <property type="entry name" value="BTK-BINDING PROTEIN-RELATED"/>
    <property type="match status" value="1"/>
</dbReference>
<keyword evidence="1" id="KW-0677">Repeat</keyword>
<dbReference type="InterPro" id="IPR036770">
    <property type="entry name" value="Ankyrin_rpt-contain_sf"/>
</dbReference>
<accession>A0ABD0K888</accession>
<feature type="compositionally biased region" description="Basic and acidic residues" evidence="4">
    <location>
        <begin position="1126"/>
        <end position="1143"/>
    </location>
</feature>
<feature type="compositionally biased region" description="Low complexity" evidence="4">
    <location>
        <begin position="1144"/>
        <end position="1157"/>
    </location>
</feature>
<feature type="repeat" description="ANK" evidence="2">
    <location>
        <begin position="86"/>
        <end position="118"/>
    </location>
</feature>
<feature type="region of interest" description="Disordered" evidence="4">
    <location>
        <begin position="1179"/>
        <end position="1299"/>
    </location>
</feature>
<dbReference type="InterPro" id="IPR011333">
    <property type="entry name" value="SKP1/BTB/POZ_sf"/>
</dbReference>
<dbReference type="PANTHER" id="PTHR22872:SF2">
    <property type="entry name" value="INHIBITOR OF BRUTON TYROSINE KINASE"/>
    <property type="match status" value="1"/>
</dbReference>
<dbReference type="Pfam" id="PF12796">
    <property type="entry name" value="Ank_2"/>
    <property type="match status" value="1"/>
</dbReference>
<evidence type="ECO:0000256" key="1">
    <source>
        <dbReference type="ARBA" id="ARBA00022737"/>
    </source>
</evidence>
<dbReference type="InterPro" id="IPR002110">
    <property type="entry name" value="Ankyrin_rpt"/>
</dbReference>
<proteinExistence type="predicted"/>
<evidence type="ECO:0000256" key="2">
    <source>
        <dbReference type="PROSITE-ProRule" id="PRU00023"/>
    </source>
</evidence>
<evidence type="ECO:0000313" key="7">
    <source>
        <dbReference type="Proteomes" id="UP001519460"/>
    </source>
</evidence>
<dbReference type="Gene3D" id="3.30.710.10">
    <property type="entry name" value="Potassium Channel Kv1.1, Chain A"/>
    <property type="match status" value="2"/>
</dbReference>
<dbReference type="InterPro" id="IPR000408">
    <property type="entry name" value="Reg_chr_condens"/>
</dbReference>
<dbReference type="Pfam" id="PF00415">
    <property type="entry name" value="RCC1"/>
    <property type="match status" value="2"/>
</dbReference>
<gene>
    <name evidence="6" type="ORF">BaRGS_00025447</name>
</gene>
<comment type="caution">
    <text evidence="6">The sequence shown here is derived from an EMBL/GenBank/DDBJ whole genome shotgun (WGS) entry which is preliminary data.</text>
</comment>
<feature type="repeat" description="RCC1" evidence="3">
    <location>
        <begin position="197"/>
        <end position="248"/>
    </location>
</feature>
<dbReference type="SUPFAM" id="SSF48403">
    <property type="entry name" value="Ankyrin repeat"/>
    <property type="match status" value="1"/>
</dbReference>
<dbReference type="PROSITE" id="PS50088">
    <property type="entry name" value="ANK_REPEAT"/>
    <property type="match status" value="1"/>
</dbReference>
<dbReference type="EMBL" id="JACVVK020000229">
    <property type="protein sequence ID" value="KAK7483280.1"/>
    <property type="molecule type" value="Genomic_DNA"/>
</dbReference>
<dbReference type="InterPro" id="IPR051625">
    <property type="entry name" value="Signaling_Regulatory_Domain"/>
</dbReference>
<dbReference type="Gene3D" id="2.130.10.30">
    <property type="entry name" value="Regulator of chromosome condensation 1/beta-lactamase-inhibitor protein II"/>
    <property type="match status" value="1"/>
</dbReference>
<feature type="compositionally biased region" description="Basic residues" evidence="4">
    <location>
        <begin position="964"/>
        <end position="974"/>
    </location>
</feature>